<dbReference type="EMBL" id="JACYNN010000002">
    <property type="protein sequence ID" value="MBD8105605.1"/>
    <property type="molecule type" value="Genomic_DNA"/>
</dbReference>
<dbReference type="InterPro" id="IPR023210">
    <property type="entry name" value="NADP_OxRdtase_dom"/>
</dbReference>
<name>A0A4V5U9A7_9GAMM</name>
<keyword evidence="1" id="KW-0560">Oxidoreductase</keyword>
<evidence type="ECO:0000313" key="6">
    <source>
        <dbReference type="Proteomes" id="UP000661012"/>
    </source>
</evidence>
<dbReference type="SUPFAM" id="SSF51430">
    <property type="entry name" value="NAD(P)-linked oxidoreductase"/>
    <property type="match status" value="1"/>
</dbReference>
<dbReference type="PANTHER" id="PTHR43364">
    <property type="entry name" value="NADH-SPECIFIC METHYLGLYOXAL REDUCTASE-RELATED"/>
    <property type="match status" value="1"/>
</dbReference>
<organism evidence="4 5">
    <name type="scientific">Erwinia persicina</name>
    <dbReference type="NCBI Taxonomy" id="55211"/>
    <lineage>
        <taxon>Bacteria</taxon>
        <taxon>Pseudomonadati</taxon>
        <taxon>Pseudomonadota</taxon>
        <taxon>Gammaproteobacteria</taxon>
        <taxon>Enterobacterales</taxon>
        <taxon>Erwiniaceae</taxon>
        <taxon>Erwinia</taxon>
    </lineage>
</organism>
<proteinExistence type="predicted"/>
<dbReference type="Gene3D" id="3.20.20.100">
    <property type="entry name" value="NADP-dependent oxidoreductase domain"/>
    <property type="match status" value="1"/>
</dbReference>
<dbReference type="STRING" id="1219360.GCA_001571305_00358"/>
<dbReference type="Proteomes" id="UP000661012">
    <property type="component" value="Unassembled WGS sequence"/>
</dbReference>
<dbReference type="CDD" id="cd19081">
    <property type="entry name" value="AKR_AKR9C1"/>
    <property type="match status" value="1"/>
</dbReference>
<dbReference type="GO" id="GO:0005829">
    <property type="term" value="C:cytosol"/>
    <property type="evidence" value="ECO:0007669"/>
    <property type="project" value="TreeGrafter"/>
</dbReference>
<evidence type="ECO:0000313" key="5">
    <source>
        <dbReference type="Proteomes" id="UP000306393"/>
    </source>
</evidence>
<dbReference type="OrthoDB" id="9772407at2"/>
<gene>
    <name evidence="4" type="ORF">EpCFBP13511_13810</name>
    <name evidence="3" type="ORF">IFT93_04105</name>
</gene>
<sequence>MSTLEHRQLGRSGIQVPVLTFGGNVFGWTIDEQTSFSLLDALVEKGLNFIDTADVYSRWAPGNKGGESEVIIGNWLKKSGKRDQIVLATKVGMDLGDGKTGLAPAYIRQAVDASLKRLQTDYIDLYQAHRDDADTPLQETLAAFDALIKEGKVRAIGASNYADDRLREALKISADNGLARYETLQPEYNLYDRAGYESGLEQVAVEHGLGVINYYSLASGFLSGKYRSKEDAAKSARGQGVVEKYLNDRGLKIVNALVQIADARHASPAQVALAWQIARPSVTAPIVSATSLTQVDELAKAAVLRLKDEDLRLLSEVSSY</sequence>
<dbReference type="Proteomes" id="UP000306393">
    <property type="component" value="Unassembled WGS sequence"/>
</dbReference>
<evidence type="ECO:0000256" key="1">
    <source>
        <dbReference type="ARBA" id="ARBA00023002"/>
    </source>
</evidence>
<reference evidence="4 5" key="1">
    <citation type="journal article" date="2019" name="Sci. Rep.">
        <title>Differences in resource use lead to coexistence of seed-transmitted microbial populations.</title>
        <authorList>
            <person name="Torres-Cortes G."/>
            <person name="Garcia B.J."/>
            <person name="Compant S."/>
            <person name="Rezki S."/>
            <person name="Jones P."/>
            <person name="Preveaux A."/>
            <person name="Briand M."/>
            <person name="Roulet A."/>
            <person name="Bouchez O."/>
            <person name="Jacobson D."/>
            <person name="Barret M."/>
        </authorList>
    </citation>
    <scope>NUCLEOTIDE SEQUENCE [LARGE SCALE GENOMIC DNA]</scope>
    <source>
        <strain evidence="4 5">CFBP13511</strain>
    </source>
</reference>
<reference evidence="3 6" key="2">
    <citation type="journal article" date="2020" name="FEMS Microbiol. Ecol.">
        <title>Temporal dynamics of bacterial communities during seed development and maturation.</title>
        <authorList>
            <person name="Chesneau G."/>
            <person name="Torres-Cortes G."/>
            <person name="Briand M."/>
            <person name="Darrasse A."/>
            <person name="Preveaux A."/>
            <person name="Marais C."/>
            <person name="Jacques M.A."/>
            <person name="Shade A."/>
            <person name="Barret M."/>
        </authorList>
    </citation>
    <scope>NUCLEOTIDE SEQUENCE [LARGE SCALE GENOMIC DNA]</scope>
    <source>
        <strain evidence="3 6">CFBP13732</strain>
    </source>
</reference>
<comment type="caution">
    <text evidence="4">The sequence shown here is derived from an EMBL/GenBank/DDBJ whole genome shotgun (WGS) entry which is preliminary data.</text>
</comment>
<dbReference type="RefSeq" id="WP_062742840.1">
    <property type="nucleotide sequence ID" value="NZ_CP123752.1"/>
</dbReference>
<dbReference type="PANTHER" id="PTHR43364:SF6">
    <property type="entry name" value="OXIDOREDUCTASE-RELATED"/>
    <property type="match status" value="1"/>
</dbReference>
<keyword evidence="6" id="KW-1185">Reference proteome</keyword>
<feature type="domain" description="NADP-dependent oxidoreductase" evidence="2">
    <location>
        <begin position="19"/>
        <end position="317"/>
    </location>
</feature>
<evidence type="ECO:0000259" key="2">
    <source>
        <dbReference type="Pfam" id="PF00248"/>
    </source>
</evidence>
<dbReference type="EMBL" id="QGAC01000012">
    <property type="protein sequence ID" value="TKJ89377.1"/>
    <property type="molecule type" value="Genomic_DNA"/>
</dbReference>
<dbReference type="InterPro" id="IPR050523">
    <property type="entry name" value="AKR_Detox_Biosynth"/>
</dbReference>
<accession>A0A4V5U9A7</accession>
<protein>
    <submittedName>
        <fullName evidence="4">Aldo/keto reductase</fullName>
    </submittedName>
</protein>
<evidence type="ECO:0000313" key="3">
    <source>
        <dbReference type="EMBL" id="MBD8105605.1"/>
    </source>
</evidence>
<dbReference type="Pfam" id="PF00248">
    <property type="entry name" value="Aldo_ket_red"/>
    <property type="match status" value="1"/>
</dbReference>
<dbReference type="AlphaFoldDB" id="A0A4V5U9A7"/>
<dbReference type="FunFam" id="3.20.20.100:FF:000004">
    <property type="entry name" value="Oxidoreductase, aldo/keto reductase"/>
    <property type="match status" value="1"/>
</dbReference>
<dbReference type="GO" id="GO:0016491">
    <property type="term" value="F:oxidoreductase activity"/>
    <property type="evidence" value="ECO:0007669"/>
    <property type="project" value="UniProtKB-KW"/>
</dbReference>
<evidence type="ECO:0000313" key="4">
    <source>
        <dbReference type="EMBL" id="TKJ89377.1"/>
    </source>
</evidence>
<dbReference type="InterPro" id="IPR036812">
    <property type="entry name" value="NAD(P)_OxRdtase_dom_sf"/>
</dbReference>